<dbReference type="Proteomes" id="UP001603857">
    <property type="component" value="Unassembled WGS sequence"/>
</dbReference>
<evidence type="ECO:0000256" key="1">
    <source>
        <dbReference type="SAM" id="MobiDB-lite"/>
    </source>
</evidence>
<protein>
    <submittedName>
        <fullName evidence="2">Uncharacterized protein</fullName>
    </submittedName>
</protein>
<sequence>MVPLPVAGEVPVRGSVAERVRRRVAPVLREGDPDVRQHAARDGAGGAEGGAAEEHEPDAGGEHK</sequence>
<accession>A0ABD1NBN3</accession>
<feature type="compositionally biased region" description="Basic and acidic residues" evidence="1">
    <location>
        <begin position="29"/>
        <end position="41"/>
    </location>
</feature>
<feature type="region of interest" description="Disordered" evidence="1">
    <location>
        <begin position="22"/>
        <end position="64"/>
    </location>
</feature>
<evidence type="ECO:0000313" key="3">
    <source>
        <dbReference type="Proteomes" id="UP001603857"/>
    </source>
</evidence>
<feature type="compositionally biased region" description="Basic and acidic residues" evidence="1">
    <location>
        <begin position="52"/>
        <end position="64"/>
    </location>
</feature>
<keyword evidence="3" id="KW-1185">Reference proteome</keyword>
<comment type="caution">
    <text evidence="2">The sequence shown here is derived from an EMBL/GenBank/DDBJ whole genome shotgun (WGS) entry which is preliminary data.</text>
</comment>
<gene>
    <name evidence="2" type="ORF">Fmac_006288</name>
</gene>
<dbReference type="EMBL" id="JBGMDY010000002">
    <property type="protein sequence ID" value="KAL2345003.1"/>
    <property type="molecule type" value="Genomic_DNA"/>
</dbReference>
<dbReference type="AlphaFoldDB" id="A0ABD1NBN3"/>
<name>A0ABD1NBN3_9FABA</name>
<proteinExistence type="predicted"/>
<organism evidence="2 3">
    <name type="scientific">Flemingia macrophylla</name>
    <dbReference type="NCBI Taxonomy" id="520843"/>
    <lineage>
        <taxon>Eukaryota</taxon>
        <taxon>Viridiplantae</taxon>
        <taxon>Streptophyta</taxon>
        <taxon>Embryophyta</taxon>
        <taxon>Tracheophyta</taxon>
        <taxon>Spermatophyta</taxon>
        <taxon>Magnoliopsida</taxon>
        <taxon>eudicotyledons</taxon>
        <taxon>Gunneridae</taxon>
        <taxon>Pentapetalae</taxon>
        <taxon>rosids</taxon>
        <taxon>fabids</taxon>
        <taxon>Fabales</taxon>
        <taxon>Fabaceae</taxon>
        <taxon>Papilionoideae</taxon>
        <taxon>50 kb inversion clade</taxon>
        <taxon>NPAAA clade</taxon>
        <taxon>indigoferoid/millettioid clade</taxon>
        <taxon>Phaseoleae</taxon>
        <taxon>Flemingia</taxon>
    </lineage>
</organism>
<reference evidence="2 3" key="1">
    <citation type="submission" date="2024-08" db="EMBL/GenBank/DDBJ databases">
        <title>Insights into the chromosomal genome structure of Flemingia macrophylla.</title>
        <authorList>
            <person name="Ding Y."/>
            <person name="Zhao Y."/>
            <person name="Bi W."/>
            <person name="Wu M."/>
            <person name="Zhao G."/>
            <person name="Gong Y."/>
            <person name="Li W."/>
            <person name="Zhang P."/>
        </authorList>
    </citation>
    <scope>NUCLEOTIDE SEQUENCE [LARGE SCALE GENOMIC DNA]</scope>
    <source>
        <strain evidence="2">DYQJB</strain>
        <tissue evidence="2">Leaf</tissue>
    </source>
</reference>
<evidence type="ECO:0000313" key="2">
    <source>
        <dbReference type="EMBL" id="KAL2345003.1"/>
    </source>
</evidence>